<dbReference type="Proteomes" id="UP000478505">
    <property type="component" value="Unassembled WGS sequence"/>
</dbReference>
<feature type="transmembrane region" description="Helical" evidence="1">
    <location>
        <begin position="350"/>
        <end position="374"/>
    </location>
</feature>
<keyword evidence="1" id="KW-0472">Membrane</keyword>
<keyword evidence="1" id="KW-0812">Transmembrane</keyword>
<feature type="transmembrane region" description="Helical" evidence="1">
    <location>
        <begin position="439"/>
        <end position="458"/>
    </location>
</feature>
<accession>A0A6B3R052</accession>
<evidence type="ECO:0008006" key="4">
    <source>
        <dbReference type="Google" id="ProtNLM"/>
    </source>
</evidence>
<feature type="transmembrane region" description="Helical" evidence="1">
    <location>
        <begin position="267"/>
        <end position="285"/>
    </location>
</feature>
<keyword evidence="3" id="KW-1185">Reference proteome</keyword>
<feature type="transmembrane region" description="Helical" evidence="1">
    <location>
        <begin position="7"/>
        <end position="25"/>
    </location>
</feature>
<feature type="transmembrane region" description="Helical" evidence="1">
    <location>
        <begin position="31"/>
        <end position="50"/>
    </location>
</feature>
<feature type="transmembrane region" description="Helical" evidence="1">
    <location>
        <begin position="409"/>
        <end position="427"/>
    </location>
</feature>
<feature type="transmembrane region" description="Helical" evidence="1">
    <location>
        <begin position="148"/>
        <end position="170"/>
    </location>
</feature>
<feature type="transmembrane region" description="Helical" evidence="1">
    <location>
        <begin position="62"/>
        <end position="81"/>
    </location>
</feature>
<gene>
    <name evidence="2" type="ORF">G3567_01045</name>
</gene>
<organism evidence="2 3">
    <name type="scientific">Psychroflexus aurantiacus</name>
    <dbReference type="NCBI Taxonomy" id="2709310"/>
    <lineage>
        <taxon>Bacteria</taxon>
        <taxon>Pseudomonadati</taxon>
        <taxon>Bacteroidota</taxon>
        <taxon>Flavobacteriia</taxon>
        <taxon>Flavobacteriales</taxon>
        <taxon>Flavobacteriaceae</taxon>
        <taxon>Psychroflexus</taxon>
    </lineage>
</organism>
<evidence type="ECO:0000313" key="2">
    <source>
        <dbReference type="EMBL" id="NEV92730.1"/>
    </source>
</evidence>
<reference evidence="2 3" key="1">
    <citation type="submission" date="2020-02" db="EMBL/GenBank/DDBJ databases">
        <title>Flavobacteriaceae Psychroflexus bacterium YR1-1, complete genome.</title>
        <authorList>
            <person name="Li Y."/>
            <person name="Wu S."/>
        </authorList>
    </citation>
    <scope>NUCLEOTIDE SEQUENCE [LARGE SCALE GENOMIC DNA]</scope>
    <source>
        <strain evidence="2 3">YR1-1</strain>
    </source>
</reference>
<dbReference type="EMBL" id="JAAIKD010000001">
    <property type="protein sequence ID" value="NEV92730.1"/>
    <property type="molecule type" value="Genomic_DNA"/>
</dbReference>
<comment type="caution">
    <text evidence="2">The sequence shown here is derived from an EMBL/GenBank/DDBJ whole genome shotgun (WGS) entry which is preliminary data.</text>
</comment>
<evidence type="ECO:0000256" key="1">
    <source>
        <dbReference type="SAM" id="Phobius"/>
    </source>
</evidence>
<keyword evidence="1" id="KW-1133">Transmembrane helix</keyword>
<feature type="transmembrane region" description="Helical" evidence="1">
    <location>
        <begin position="386"/>
        <end position="403"/>
    </location>
</feature>
<name>A0A6B3R052_9FLAO</name>
<feature type="transmembrane region" description="Helical" evidence="1">
    <location>
        <begin position="182"/>
        <end position="200"/>
    </location>
</feature>
<evidence type="ECO:0000313" key="3">
    <source>
        <dbReference type="Proteomes" id="UP000478505"/>
    </source>
</evidence>
<dbReference type="AlphaFoldDB" id="A0A6B3R052"/>
<protein>
    <recommendedName>
        <fullName evidence="4">Dolichyl-phosphate-mannose-protein mannosyltransferase</fullName>
    </recommendedName>
</protein>
<proteinExistence type="predicted"/>
<sequence>MKYISSSIIFKIIITCIFCVFVFTWKSSTAIAFSFFLFVLLSSILISVISSNNSEKSCLYSLFFTITPFYLIYCLVAHLGYLGNSNFYFYPDQGYFYSVSNNLGELNSFKEIIEACFINRVHFESEGAHFLFGSIAFIANKYFDGNSVLLQSLYVSFFAILSNLFVFKLLKKFLLKSTAKRYTLTFALLTPILFFSPWLLRDVHITFLFSVAIYLTFRKINLKNSILFFAVFTITSQFRMEHSLIILLFFIIHLYYNRQYSSFVKKYWSVFIFFGVGIITIILFTQSKNLFKAVETLDRYELHTVSELNDSGLGSKLYDLPFGIKHLAIAVNSQLTPLPPWALINFHQNIFVILTATTLGVVTIYWSYIFLFLLYSFTTEGIIRKLPKSLFLFLILVVAFLLLNSTNVVVRRIMVIYPVIFLIYAFVKEYKLNEYKKSIIHRRSVISYIFLLVIYILFKVFL</sequence>
<feature type="transmembrane region" description="Helical" evidence="1">
    <location>
        <begin position="226"/>
        <end position="255"/>
    </location>
</feature>